<feature type="transmembrane region" description="Helical" evidence="12">
    <location>
        <begin position="333"/>
        <end position="354"/>
    </location>
</feature>
<dbReference type="PROSITE" id="PS50885">
    <property type="entry name" value="HAMP"/>
    <property type="match status" value="1"/>
</dbReference>
<evidence type="ECO:0000256" key="8">
    <source>
        <dbReference type="ARBA" id="ARBA00022840"/>
    </source>
</evidence>
<keyword evidence="4 14" id="KW-0808">Transferase</keyword>
<dbReference type="InterPro" id="IPR010559">
    <property type="entry name" value="Sig_transdc_His_kin_internal"/>
</dbReference>
<dbReference type="InterPro" id="IPR003594">
    <property type="entry name" value="HATPase_dom"/>
</dbReference>
<dbReference type="InterPro" id="IPR036890">
    <property type="entry name" value="HATPase_C_sf"/>
</dbReference>
<dbReference type="SMART" id="SM00387">
    <property type="entry name" value="HATPase_c"/>
    <property type="match status" value="1"/>
</dbReference>
<evidence type="ECO:0000313" key="15">
    <source>
        <dbReference type="Proteomes" id="UP001595755"/>
    </source>
</evidence>
<dbReference type="Pfam" id="PF02743">
    <property type="entry name" value="dCache_1"/>
    <property type="match status" value="1"/>
</dbReference>
<reference evidence="15" key="1">
    <citation type="journal article" date="2019" name="Int. J. Syst. Evol. Microbiol.">
        <title>The Global Catalogue of Microorganisms (GCM) 10K type strain sequencing project: providing services to taxonomists for standard genome sequencing and annotation.</title>
        <authorList>
            <consortium name="The Broad Institute Genomics Platform"/>
            <consortium name="The Broad Institute Genome Sequencing Center for Infectious Disease"/>
            <person name="Wu L."/>
            <person name="Ma J."/>
        </authorList>
    </citation>
    <scope>NUCLEOTIDE SEQUENCE [LARGE SCALE GENOMIC DNA]</scope>
    <source>
        <strain evidence="15">CGMCC 4.1641</strain>
    </source>
</reference>
<dbReference type="CDD" id="cd12912">
    <property type="entry name" value="PDC2_MCP_like"/>
    <property type="match status" value="1"/>
</dbReference>
<keyword evidence="10" id="KW-0902">Two-component regulatory system</keyword>
<evidence type="ECO:0000256" key="4">
    <source>
        <dbReference type="ARBA" id="ARBA00022679"/>
    </source>
</evidence>
<dbReference type="InterPro" id="IPR050640">
    <property type="entry name" value="Bact_2-comp_sensor_kinase"/>
</dbReference>
<gene>
    <name evidence="14" type="ORF">ACFO1S_12675</name>
</gene>
<dbReference type="PANTHER" id="PTHR34220:SF11">
    <property type="entry name" value="SENSOR PROTEIN KINASE HPTS"/>
    <property type="match status" value="1"/>
</dbReference>
<evidence type="ECO:0000256" key="3">
    <source>
        <dbReference type="ARBA" id="ARBA00022553"/>
    </source>
</evidence>
<dbReference type="Pfam" id="PF00672">
    <property type="entry name" value="HAMP"/>
    <property type="match status" value="1"/>
</dbReference>
<keyword evidence="6" id="KW-0547">Nucleotide-binding</keyword>
<accession>A0ABV8SAF0</accession>
<dbReference type="InterPro" id="IPR033479">
    <property type="entry name" value="dCache_1"/>
</dbReference>
<evidence type="ECO:0000256" key="9">
    <source>
        <dbReference type="ARBA" id="ARBA00022989"/>
    </source>
</evidence>
<keyword evidence="9 12" id="KW-1133">Transmembrane helix</keyword>
<dbReference type="InterPro" id="IPR003660">
    <property type="entry name" value="HAMP_dom"/>
</dbReference>
<dbReference type="Pfam" id="PF06580">
    <property type="entry name" value="His_kinase"/>
    <property type="match status" value="1"/>
</dbReference>
<comment type="caution">
    <text evidence="14">The sequence shown here is derived from an EMBL/GenBank/DDBJ whole genome shotgun (WGS) entry which is preliminary data.</text>
</comment>
<dbReference type="SMART" id="SM00304">
    <property type="entry name" value="HAMP"/>
    <property type="match status" value="1"/>
</dbReference>
<dbReference type="SUPFAM" id="SSF55874">
    <property type="entry name" value="ATPase domain of HSP90 chaperone/DNA topoisomerase II/histidine kinase"/>
    <property type="match status" value="1"/>
</dbReference>
<evidence type="ECO:0000256" key="1">
    <source>
        <dbReference type="ARBA" id="ARBA00004651"/>
    </source>
</evidence>
<keyword evidence="8" id="KW-0067">ATP-binding</keyword>
<proteinExistence type="predicted"/>
<organism evidence="14 15">
    <name type="scientific">Cohnella boryungensis</name>
    <dbReference type="NCBI Taxonomy" id="768479"/>
    <lineage>
        <taxon>Bacteria</taxon>
        <taxon>Bacillati</taxon>
        <taxon>Bacillota</taxon>
        <taxon>Bacilli</taxon>
        <taxon>Bacillales</taxon>
        <taxon>Paenibacillaceae</taxon>
        <taxon>Cohnella</taxon>
    </lineage>
</organism>
<protein>
    <submittedName>
        <fullName evidence="14">Sensor histidine kinase</fullName>
        <ecNumber evidence="14">2.7.13.3</ecNumber>
    </submittedName>
</protein>
<keyword evidence="5 12" id="KW-0812">Transmembrane</keyword>
<dbReference type="EMBL" id="JBHSED010000021">
    <property type="protein sequence ID" value="MFC4304285.1"/>
    <property type="molecule type" value="Genomic_DNA"/>
</dbReference>
<dbReference type="Gene3D" id="3.30.565.10">
    <property type="entry name" value="Histidine kinase-like ATPase, C-terminal domain"/>
    <property type="match status" value="1"/>
</dbReference>
<keyword evidence="11 12" id="KW-0472">Membrane</keyword>
<dbReference type="Pfam" id="PF02518">
    <property type="entry name" value="HATPase_c"/>
    <property type="match status" value="1"/>
</dbReference>
<comment type="subcellular location">
    <subcellularLocation>
        <location evidence="1">Cell membrane</location>
        <topology evidence="1">Multi-pass membrane protein</topology>
    </subcellularLocation>
</comment>
<dbReference type="Gene3D" id="3.30.450.20">
    <property type="entry name" value="PAS domain"/>
    <property type="match status" value="1"/>
</dbReference>
<dbReference type="Gene3D" id="1.10.8.500">
    <property type="entry name" value="HAMP domain in histidine kinase"/>
    <property type="match status" value="1"/>
</dbReference>
<evidence type="ECO:0000313" key="14">
    <source>
        <dbReference type="EMBL" id="MFC4304285.1"/>
    </source>
</evidence>
<evidence type="ECO:0000256" key="7">
    <source>
        <dbReference type="ARBA" id="ARBA00022777"/>
    </source>
</evidence>
<name>A0ABV8SAF0_9BACL</name>
<keyword evidence="7 14" id="KW-0418">Kinase</keyword>
<evidence type="ECO:0000259" key="13">
    <source>
        <dbReference type="PROSITE" id="PS50885"/>
    </source>
</evidence>
<keyword evidence="2" id="KW-1003">Cell membrane</keyword>
<evidence type="ECO:0000256" key="2">
    <source>
        <dbReference type="ARBA" id="ARBA00022475"/>
    </source>
</evidence>
<keyword evidence="3" id="KW-0597">Phosphoprotein</keyword>
<dbReference type="Proteomes" id="UP001595755">
    <property type="component" value="Unassembled WGS sequence"/>
</dbReference>
<dbReference type="SUPFAM" id="SSF158472">
    <property type="entry name" value="HAMP domain-like"/>
    <property type="match status" value="1"/>
</dbReference>
<evidence type="ECO:0000256" key="10">
    <source>
        <dbReference type="ARBA" id="ARBA00023012"/>
    </source>
</evidence>
<evidence type="ECO:0000256" key="12">
    <source>
        <dbReference type="SAM" id="Phobius"/>
    </source>
</evidence>
<feature type="domain" description="HAMP" evidence="13">
    <location>
        <begin position="351"/>
        <end position="403"/>
    </location>
</feature>
<dbReference type="PANTHER" id="PTHR34220">
    <property type="entry name" value="SENSOR HISTIDINE KINASE YPDA"/>
    <property type="match status" value="1"/>
</dbReference>
<keyword evidence="15" id="KW-1185">Reference proteome</keyword>
<evidence type="ECO:0000256" key="6">
    <source>
        <dbReference type="ARBA" id="ARBA00022741"/>
    </source>
</evidence>
<evidence type="ECO:0000256" key="11">
    <source>
        <dbReference type="ARBA" id="ARBA00023136"/>
    </source>
</evidence>
<evidence type="ECO:0000256" key="5">
    <source>
        <dbReference type="ARBA" id="ARBA00022692"/>
    </source>
</evidence>
<dbReference type="EC" id="2.7.13.3" evidence="14"/>
<dbReference type="RefSeq" id="WP_204605302.1">
    <property type="nucleotide sequence ID" value="NZ_JBHSED010000021.1"/>
</dbReference>
<sequence length="619" mass="69998">MGIWRSGLRKLLQWPVKRMESKLFIVFLFLILLPMGVLSYSSSERYQRSIEKNTITYVSQVSDMMISKLDDYMEDIKKLSIIPSYVDNIMDGLLLSNEYYESLSGKWNAGKPGSASLLEQEEAFEQFGIGGKIRDSIYFLNTIKQGTNTVYLFDQYDHSYSVVRGGGIRSDLEAVYPMWKRLASEAHGRPVLVSTQEVAGPNHSGQFVFTVVRAIIGPTYKQIGMIAIDANVSVIEKFVADLDKDTRGTTLIVDNAGSVVFDSEKKYLGQDIKQSDLLTQASGKEGNFHGRLNGEPVLTIYKQSPNTGWKILISIPEHELAKEAILTRKVTEWTAVLIIGFALMISLVLILALTRPLRRLVKLMKEVQNGNLEVTFPVRHRDEIGLAGNAFNRMIQRVKSLIDDVSAAGQRKREAEIEALQHQINPHFIYNTLEAIRMTAVINDDTEVSDMALLLGKLLRYSIGPGMETVTLAMELDHLDTYVQLLNYRYARKFRLIYPEHPMDTDMPLMKLLFQPIVENSVYHGMDETKPGMDIRISYAREGADHAFSIEDNGIGMPPETLQRLRARLDDCRSEDKGRSIGLRNVHERLKLRYGEAYGITIDSRAGIGTRVIFRIPSQ</sequence>
<dbReference type="GO" id="GO:0004673">
    <property type="term" value="F:protein histidine kinase activity"/>
    <property type="evidence" value="ECO:0007669"/>
    <property type="project" value="UniProtKB-EC"/>
</dbReference>
<dbReference type="CDD" id="cd06225">
    <property type="entry name" value="HAMP"/>
    <property type="match status" value="1"/>
</dbReference>